<feature type="DNA-binding region" description="H-T-H motif" evidence="2">
    <location>
        <begin position="29"/>
        <end position="48"/>
    </location>
</feature>
<keyword evidence="1 2" id="KW-0238">DNA-binding</keyword>
<feature type="domain" description="HTH tetR-type" evidence="3">
    <location>
        <begin position="6"/>
        <end position="66"/>
    </location>
</feature>
<dbReference type="RefSeq" id="WP_021283071.1">
    <property type="nucleotide sequence ID" value="NZ_JAGGLL010000002.1"/>
</dbReference>
<dbReference type="PROSITE" id="PS50977">
    <property type="entry name" value="HTH_TETR_2"/>
    <property type="match status" value="1"/>
</dbReference>
<dbReference type="EMBL" id="JAGGLL010000002">
    <property type="protein sequence ID" value="MBP2020576.1"/>
    <property type="molecule type" value="Genomic_DNA"/>
</dbReference>
<dbReference type="InterPro" id="IPR050624">
    <property type="entry name" value="HTH-type_Tx_Regulator"/>
</dbReference>
<name>A0ABS4JYH3_9CLOT</name>
<reference evidence="4 5" key="1">
    <citation type="submission" date="2021-03" db="EMBL/GenBank/DDBJ databases">
        <title>Genomic Encyclopedia of Type Strains, Phase IV (KMG-IV): sequencing the most valuable type-strain genomes for metagenomic binning, comparative biology and taxonomic classification.</title>
        <authorList>
            <person name="Goeker M."/>
        </authorList>
    </citation>
    <scope>NUCLEOTIDE SEQUENCE [LARGE SCALE GENOMIC DNA]</scope>
    <source>
        <strain evidence="4 5">DSM 28650</strain>
    </source>
</reference>
<evidence type="ECO:0000259" key="3">
    <source>
        <dbReference type="PROSITE" id="PS50977"/>
    </source>
</evidence>
<protein>
    <submittedName>
        <fullName evidence="4">AcrR family transcriptional regulator</fullName>
    </submittedName>
</protein>
<proteinExistence type="predicted"/>
<keyword evidence="5" id="KW-1185">Reference proteome</keyword>
<dbReference type="Pfam" id="PF00440">
    <property type="entry name" value="TetR_N"/>
    <property type="match status" value="1"/>
</dbReference>
<dbReference type="InterPro" id="IPR001647">
    <property type="entry name" value="HTH_TetR"/>
</dbReference>
<dbReference type="PANTHER" id="PTHR43479:SF11">
    <property type="entry name" value="ACREF_ENVCD OPERON REPRESSOR-RELATED"/>
    <property type="match status" value="1"/>
</dbReference>
<dbReference type="PANTHER" id="PTHR43479">
    <property type="entry name" value="ACREF/ENVCD OPERON REPRESSOR-RELATED"/>
    <property type="match status" value="1"/>
</dbReference>
<evidence type="ECO:0000313" key="5">
    <source>
        <dbReference type="Proteomes" id="UP001519308"/>
    </source>
</evidence>
<gene>
    <name evidence="4" type="ORF">J2Z44_000360</name>
</gene>
<dbReference type="SUPFAM" id="SSF46689">
    <property type="entry name" value="Homeodomain-like"/>
    <property type="match status" value="1"/>
</dbReference>
<dbReference type="Gene3D" id="1.10.357.10">
    <property type="entry name" value="Tetracycline Repressor, domain 2"/>
    <property type="match status" value="1"/>
</dbReference>
<dbReference type="PRINTS" id="PR00455">
    <property type="entry name" value="HTHTETR"/>
</dbReference>
<comment type="caution">
    <text evidence="4">The sequence shown here is derived from an EMBL/GenBank/DDBJ whole genome shotgun (WGS) entry which is preliminary data.</text>
</comment>
<sequence>MQYQKDEVRNRIIEEALREFNEKGYEGTSIRNIAKKSNTSVGNLYKYFKSKEELHENIVGSIYDRFVDYINQFNRVELNEKAEVIFYKLADEIMEIFDKNNIEISVLLNESKGTKYENCKSIFVDFITRIVTEKMQYELSLQGKKLEDNFIIDLLSQSLVESIAIIVKKCSEGAEVKKYTLNLIQIFYTDLINKLQTEDIK</sequence>
<dbReference type="Proteomes" id="UP001519308">
    <property type="component" value="Unassembled WGS sequence"/>
</dbReference>
<dbReference type="InterPro" id="IPR009057">
    <property type="entry name" value="Homeodomain-like_sf"/>
</dbReference>
<evidence type="ECO:0000256" key="1">
    <source>
        <dbReference type="ARBA" id="ARBA00023125"/>
    </source>
</evidence>
<evidence type="ECO:0000256" key="2">
    <source>
        <dbReference type="PROSITE-ProRule" id="PRU00335"/>
    </source>
</evidence>
<organism evidence="4 5">
    <name type="scientific">Clostridium punense</name>
    <dbReference type="NCBI Taxonomy" id="1054297"/>
    <lineage>
        <taxon>Bacteria</taxon>
        <taxon>Bacillati</taxon>
        <taxon>Bacillota</taxon>
        <taxon>Clostridia</taxon>
        <taxon>Eubacteriales</taxon>
        <taxon>Clostridiaceae</taxon>
        <taxon>Clostridium</taxon>
    </lineage>
</organism>
<accession>A0ABS4JYH3</accession>
<evidence type="ECO:0000313" key="4">
    <source>
        <dbReference type="EMBL" id="MBP2020576.1"/>
    </source>
</evidence>